<evidence type="ECO:0000313" key="2">
    <source>
        <dbReference type="Proteomes" id="UP001239445"/>
    </source>
</evidence>
<name>A0AAJ0F1H5_9PEZI</name>
<reference evidence="1" key="1">
    <citation type="submission" date="2023-06" db="EMBL/GenBank/DDBJ databases">
        <title>Genome-scale phylogeny and comparative genomics of the fungal order Sordariales.</title>
        <authorList>
            <consortium name="Lawrence Berkeley National Laboratory"/>
            <person name="Hensen N."/>
            <person name="Bonometti L."/>
            <person name="Westerberg I."/>
            <person name="Brannstrom I.O."/>
            <person name="Guillou S."/>
            <person name="Cros-Aarteil S."/>
            <person name="Calhoun S."/>
            <person name="Haridas S."/>
            <person name="Kuo A."/>
            <person name="Mondo S."/>
            <person name="Pangilinan J."/>
            <person name="Riley R."/>
            <person name="Labutti K."/>
            <person name="Andreopoulos B."/>
            <person name="Lipzen A."/>
            <person name="Chen C."/>
            <person name="Yanf M."/>
            <person name="Daum C."/>
            <person name="Ng V."/>
            <person name="Clum A."/>
            <person name="Steindorff A."/>
            <person name="Ohm R."/>
            <person name="Martin F."/>
            <person name="Silar P."/>
            <person name="Natvig D."/>
            <person name="Lalanne C."/>
            <person name="Gautier V."/>
            <person name="Ament-Velasquez S.L."/>
            <person name="Kruys A."/>
            <person name="Hutchinson M.I."/>
            <person name="Powell A.J."/>
            <person name="Barry K."/>
            <person name="Miller A.N."/>
            <person name="Grigoriev I.V."/>
            <person name="Debuchy R."/>
            <person name="Gladieux P."/>
            <person name="Thoren M.H."/>
            <person name="Johannesson H."/>
        </authorList>
    </citation>
    <scope>NUCLEOTIDE SEQUENCE</scope>
    <source>
        <strain evidence="1">PSN4</strain>
    </source>
</reference>
<comment type="caution">
    <text evidence="1">The sequence shown here is derived from an EMBL/GenBank/DDBJ whole genome shotgun (WGS) entry which is preliminary data.</text>
</comment>
<evidence type="ECO:0000313" key="1">
    <source>
        <dbReference type="EMBL" id="KAK1750012.1"/>
    </source>
</evidence>
<dbReference type="Proteomes" id="UP001239445">
    <property type="component" value="Unassembled WGS sequence"/>
</dbReference>
<accession>A0AAJ0F1H5</accession>
<dbReference type="AlphaFoldDB" id="A0AAJ0F1H5"/>
<protein>
    <submittedName>
        <fullName evidence="1">Uncharacterized protein</fullName>
    </submittedName>
</protein>
<organism evidence="1 2">
    <name type="scientific">Echria macrotheca</name>
    <dbReference type="NCBI Taxonomy" id="438768"/>
    <lineage>
        <taxon>Eukaryota</taxon>
        <taxon>Fungi</taxon>
        <taxon>Dikarya</taxon>
        <taxon>Ascomycota</taxon>
        <taxon>Pezizomycotina</taxon>
        <taxon>Sordariomycetes</taxon>
        <taxon>Sordariomycetidae</taxon>
        <taxon>Sordariales</taxon>
        <taxon>Schizotheciaceae</taxon>
        <taxon>Echria</taxon>
    </lineage>
</organism>
<dbReference type="EMBL" id="MU839850">
    <property type="protein sequence ID" value="KAK1750012.1"/>
    <property type="molecule type" value="Genomic_DNA"/>
</dbReference>
<keyword evidence="2" id="KW-1185">Reference proteome</keyword>
<proteinExistence type="predicted"/>
<gene>
    <name evidence="1" type="ORF">QBC47DRAFT_128247</name>
</gene>
<sequence length="89" mass="10040">MVVAWRFLFSFRVCSSGKISCPKTRVVMCHATILQSVKCDWFVLFGSLSLTPLQLTRSLALVRFLSNLASDRHTPRDFRTGASFCGPRL</sequence>